<reference evidence="1 2" key="1">
    <citation type="submission" date="2020-03" db="EMBL/GenBank/DDBJ databases">
        <title>Dissostichus mawsoni Genome sequencing and assembly.</title>
        <authorList>
            <person name="Park H."/>
        </authorList>
    </citation>
    <scope>NUCLEOTIDE SEQUENCE [LARGE SCALE GENOMIC DNA]</scope>
    <source>
        <strain evidence="1">DM0001</strain>
        <tissue evidence="1">Muscle</tissue>
    </source>
</reference>
<name>A0A7J5Z7J7_DISMA</name>
<evidence type="ECO:0000313" key="1">
    <source>
        <dbReference type="EMBL" id="KAF3857493.1"/>
    </source>
</evidence>
<dbReference type="AlphaFoldDB" id="A0A7J5Z7J7"/>
<dbReference type="Proteomes" id="UP000518266">
    <property type="component" value="Unassembled WGS sequence"/>
</dbReference>
<dbReference type="EMBL" id="JAAKFY010000005">
    <property type="protein sequence ID" value="KAF3857493.1"/>
    <property type="molecule type" value="Genomic_DNA"/>
</dbReference>
<keyword evidence="2" id="KW-1185">Reference proteome</keyword>
<protein>
    <submittedName>
        <fullName evidence="1">Uncharacterized protein</fullName>
    </submittedName>
</protein>
<organism evidence="1 2">
    <name type="scientific">Dissostichus mawsoni</name>
    <name type="common">Antarctic cod</name>
    <dbReference type="NCBI Taxonomy" id="36200"/>
    <lineage>
        <taxon>Eukaryota</taxon>
        <taxon>Metazoa</taxon>
        <taxon>Chordata</taxon>
        <taxon>Craniata</taxon>
        <taxon>Vertebrata</taxon>
        <taxon>Euteleostomi</taxon>
        <taxon>Actinopterygii</taxon>
        <taxon>Neopterygii</taxon>
        <taxon>Teleostei</taxon>
        <taxon>Neoteleostei</taxon>
        <taxon>Acanthomorphata</taxon>
        <taxon>Eupercaria</taxon>
        <taxon>Perciformes</taxon>
        <taxon>Notothenioidei</taxon>
        <taxon>Nototheniidae</taxon>
        <taxon>Dissostichus</taxon>
    </lineage>
</organism>
<evidence type="ECO:0000313" key="2">
    <source>
        <dbReference type="Proteomes" id="UP000518266"/>
    </source>
</evidence>
<comment type="caution">
    <text evidence="1">The sequence shown here is derived from an EMBL/GenBank/DDBJ whole genome shotgun (WGS) entry which is preliminary data.</text>
</comment>
<gene>
    <name evidence="1" type="ORF">F7725_009352</name>
</gene>
<proteinExistence type="predicted"/>
<accession>A0A7J5Z7J7</accession>
<sequence length="136" mass="16000">MWDHWKSFLRLKTPLNLTPKNDNSVINLSSNFKLGPNESKLLQRGLFFIPTPSTFKDYRQTLRNDVSLYHRRLKLQEYFKDKPQQDPPPFQETSKWEPNLEWTATLGLNYLMHAINIIKYKTPTSPEAKKFSSASV</sequence>